<accession>A0A3B7MTB2</accession>
<evidence type="ECO:0000313" key="2">
    <source>
        <dbReference type="Proteomes" id="UP000263900"/>
    </source>
</evidence>
<name>A0A3B7MTB2_9BACT</name>
<proteinExistence type="predicted"/>
<dbReference type="EMBL" id="CP032157">
    <property type="protein sequence ID" value="AXY74875.1"/>
    <property type="molecule type" value="Genomic_DNA"/>
</dbReference>
<reference evidence="1 2" key="1">
    <citation type="submission" date="2018-09" db="EMBL/GenBank/DDBJ databases">
        <title>Genome sequencing of strain 6GH32-13.</title>
        <authorList>
            <person name="Weon H.-Y."/>
            <person name="Heo J."/>
            <person name="Kwon S.-W."/>
        </authorList>
    </citation>
    <scope>NUCLEOTIDE SEQUENCE [LARGE SCALE GENOMIC DNA]</scope>
    <source>
        <strain evidence="1 2">5GH32-13</strain>
    </source>
</reference>
<organism evidence="1 2">
    <name type="scientific">Paraflavitalea soli</name>
    <dbReference type="NCBI Taxonomy" id="2315862"/>
    <lineage>
        <taxon>Bacteria</taxon>
        <taxon>Pseudomonadati</taxon>
        <taxon>Bacteroidota</taxon>
        <taxon>Chitinophagia</taxon>
        <taxon>Chitinophagales</taxon>
        <taxon>Chitinophagaceae</taxon>
        <taxon>Paraflavitalea</taxon>
    </lineage>
</organism>
<dbReference type="KEGG" id="pseg:D3H65_13155"/>
<sequence>MKKTTFLISLILITLAACNRGTTIKKGVSYQGDVMRIEVYARIDGRKVQDFKKEYNVAGMDKEEREAMAKQIMDSLNIPDNAGK</sequence>
<dbReference type="Proteomes" id="UP000263900">
    <property type="component" value="Chromosome"/>
</dbReference>
<keyword evidence="2" id="KW-1185">Reference proteome</keyword>
<dbReference type="AlphaFoldDB" id="A0A3B7MTB2"/>
<evidence type="ECO:0000313" key="1">
    <source>
        <dbReference type="EMBL" id="AXY74875.1"/>
    </source>
</evidence>
<protein>
    <recommendedName>
        <fullName evidence="3">Lipoprotein</fullName>
    </recommendedName>
</protein>
<gene>
    <name evidence="1" type="ORF">D3H65_13155</name>
</gene>
<dbReference type="RefSeq" id="WP_119050758.1">
    <property type="nucleotide sequence ID" value="NZ_CP032157.1"/>
</dbReference>
<dbReference type="PROSITE" id="PS51257">
    <property type="entry name" value="PROKAR_LIPOPROTEIN"/>
    <property type="match status" value="1"/>
</dbReference>
<evidence type="ECO:0008006" key="3">
    <source>
        <dbReference type="Google" id="ProtNLM"/>
    </source>
</evidence>